<dbReference type="Proteomes" id="UP000276133">
    <property type="component" value="Unassembled WGS sequence"/>
</dbReference>
<organism evidence="1 2">
    <name type="scientific">Brachionus plicatilis</name>
    <name type="common">Marine rotifer</name>
    <name type="synonym">Brachionus muelleri</name>
    <dbReference type="NCBI Taxonomy" id="10195"/>
    <lineage>
        <taxon>Eukaryota</taxon>
        <taxon>Metazoa</taxon>
        <taxon>Spiralia</taxon>
        <taxon>Gnathifera</taxon>
        <taxon>Rotifera</taxon>
        <taxon>Eurotatoria</taxon>
        <taxon>Monogononta</taxon>
        <taxon>Pseudotrocha</taxon>
        <taxon>Ploima</taxon>
        <taxon>Brachionidae</taxon>
        <taxon>Brachionus</taxon>
    </lineage>
</organism>
<dbReference type="AlphaFoldDB" id="A0A3M7R7F7"/>
<accession>A0A3M7R7F7</accession>
<name>A0A3M7R7F7_BRAPC</name>
<comment type="caution">
    <text evidence="1">The sequence shown here is derived from an EMBL/GenBank/DDBJ whole genome shotgun (WGS) entry which is preliminary data.</text>
</comment>
<reference evidence="1 2" key="1">
    <citation type="journal article" date="2018" name="Sci. Rep.">
        <title>Genomic signatures of local adaptation to the degree of environmental predictability in rotifers.</title>
        <authorList>
            <person name="Franch-Gras L."/>
            <person name="Hahn C."/>
            <person name="Garcia-Roger E.M."/>
            <person name="Carmona M.J."/>
            <person name="Serra M."/>
            <person name="Gomez A."/>
        </authorList>
    </citation>
    <scope>NUCLEOTIDE SEQUENCE [LARGE SCALE GENOMIC DNA]</scope>
    <source>
        <strain evidence="1">HYR1</strain>
    </source>
</reference>
<dbReference type="EMBL" id="REGN01004090">
    <property type="protein sequence ID" value="RNA19178.1"/>
    <property type="molecule type" value="Genomic_DNA"/>
</dbReference>
<proteinExistence type="predicted"/>
<protein>
    <submittedName>
        <fullName evidence="1">Uncharacterized protein</fullName>
    </submittedName>
</protein>
<sequence>MLSKNYLLPDLLIDSQHKNIKIDIFSLFFNINEHNLENCSPNFLFSKGKRNAEFPQIKESSVTKGFLNKTKQCMFYMTIDW</sequence>
<gene>
    <name evidence="1" type="ORF">BpHYR1_013076</name>
</gene>
<evidence type="ECO:0000313" key="2">
    <source>
        <dbReference type="Proteomes" id="UP000276133"/>
    </source>
</evidence>
<keyword evidence="2" id="KW-1185">Reference proteome</keyword>
<evidence type="ECO:0000313" key="1">
    <source>
        <dbReference type="EMBL" id="RNA19178.1"/>
    </source>
</evidence>